<proteinExistence type="predicted"/>
<reference evidence="1 2" key="1">
    <citation type="journal article" date="2023" name="G3 (Bethesda)">
        <title>A chromosome-length genome assembly and annotation of blackberry (Rubus argutus, cv. 'Hillquist').</title>
        <authorList>
            <person name="Bruna T."/>
            <person name="Aryal R."/>
            <person name="Dudchenko O."/>
            <person name="Sargent D.J."/>
            <person name="Mead D."/>
            <person name="Buti M."/>
            <person name="Cavallini A."/>
            <person name="Hytonen T."/>
            <person name="Andres J."/>
            <person name="Pham M."/>
            <person name="Weisz D."/>
            <person name="Mascagni F."/>
            <person name="Usai G."/>
            <person name="Natali L."/>
            <person name="Bassil N."/>
            <person name="Fernandez G.E."/>
            <person name="Lomsadze A."/>
            <person name="Armour M."/>
            <person name="Olukolu B."/>
            <person name="Poorten T."/>
            <person name="Britton C."/>
            <person name="Davik J."/>
            <person name="Ashrafi H."/>
            <person name="Aiden E.L."/>
            <person name="Borodovsky M."/>
            <person name="Worthington M."/>
        </authorList>
    </citation>
    <scope>NUCLEOTIDE SEQUENCE [LARGE SCALE GENOMIC DNA]</scope>
    <source>
        <strain evidence="1">PI 553951</strain>
    </source>
</reference>
<evidence type="ECO:0000313" key="1">
    <source>
        <dbReference type="EMBL" id="KAK9931892.1"/>
    </source>
</evidence>
<organism evidence="1 2">
    <name type="scientific">Rubus argutus</name>
    <name type="common">Southern blackberry</name>
    <dbReference type="NCBI Taxonomy" id="59490"/>
    <lineage>
        <taxon>Eukaryota</taxon>
        <taxon>Viridiplantae</taxon>
        <taxon>Streptophyta</taxon>
        <taxon>Embryophyta</taxon>
        <taxon>Tracheophyta</taxon>
        <taxon>Spermatophyta</taxon>
        <taxon>Magnoliopsida</taxon>
        <taxon>eudicotyledons</taxon>
        <taxon>Gunneridae</taxon>
        <taxon>Pentapetalae</taxon>
        <taxon>rosids</taxon>
        <taxon>fabids</taxon>
        <taxon>Rosales</taxon>
        <taxon>Rosaceae</taxon>
        <taxon>Rosoideae</taxon>
        <taxon>Rosoideae incertae sedis</taxon>
        <taxon>Rubus</taxon>
    </lineage>
</organism>
<dbReference type="EMBL" id="JBEDUW010000004">
    <property type="protein sequence ID" value="KAK9931892.1"/>
    <property type="molecule type" value="Genomic_DNA"/>
</dbReference>
<name>A0AAW1X845_RUBAR</name>
<keyword evidence="2" id="KW-1185">Reference proteome</keyword>
<evidence type="ECO:0000313" key="2">
    <source>
        <dbReference type="Proteomes" id="UP001457282"/>
    </source>
</evidence>
<accession>A0AAW1X845</accession>
<sequence>MDLRRRRLRRLREIWWQKLDVMGSRFEVGWTAGEASVSWKLAGSTAWDRRRVLGSYGLKSARREVAATTREQVRVLEGAGKNSDTDNGGWVLWCGDVDLMEAVVVKMRAGCTYEQESSRLIWVSFHDRFVVILIVNFGGTVVW</sequence>
<comment type="caution">
    <text evidence="1">The sequence shown here is derived from an EMBL/GenBank/DDBJ whole genome shotgun (WGS) entry which is preliminary data.</text>
</comment>
<dbReference type="Proteomes" id="UP001457282">
    <property type="component" value="Unassembled WGS sequence"/>
</dbReference>
<protein>
    <submittedName>
        <fullName evidence="1">Uncharacterized protein</fullName>
    </submittedName>
</protein>
<dbReference type="AlphaFoldDB" id="A0AAW1X845"/>
<gene>
    <name evidence="1" type="ORF">M0R45_019148</name>
</gene>